<dbReference type="InterPro" id="IPR050833">
    <property type="entry name" value="Poly_Biosynth_Transport"/>
</dbReference>
<dbReference type="GO" id="GO:0005886">
    <property type="term" value="C:plasma membrane"/>
    <property type="evidence" value="ECO:0007669"/>
    <property type="project" value="UniProtKB-SubCell"/>
</dbReference>
<dbReference type="AlphaFoldDB" id="A0A3B0UFG0"/>
<protein>
    <submittedName>
        <fullName evidence="7">Uncharacterized protein</fullName>
    </submittedName>
</protein>
<feature type="transmembrane region" description="Helical" evidence="6">
    <location>
        <begin position="140"/>
        <end position="158"/>
    </location>
</feature>
<dbReference type="PANTHER" id="PTHR30250">
    <property type="entry name" value="PST FAMILY PREDICTED COLANIC ACID TRANSPORTER"/>
    <property type="match status" value="1"/>
</dbReference>
<evidence type="ECO:0000256" key="4">
    <source>
        <dbReference type="ARBA" id="ARBA00022989"/>
    </source>
</evidence>
<keyword evidence="4 6" id="KW-1133">Transmembrane helix</keyword>
<evidence type="ECO:0000256" key="6">
    <source>
        <dbReference type="SAM" id="Phobius"/>
    </source>
</evidence>
<dbReference type="PANTHER" id="PTHR30250:SF11">
    <property type="entry name" value="O-ANTIGEN TRANSPORTER-RELATED"/>
    <property type="match status" value="1"/>
</dbReference>
<evidence type="ECO:0000256" key="3">
    <source>
        <dbReference type="ARBA" id="ARBA00022692"/>
    </source>
</evidence>
<gene>
    <name evidence="7" type="ORF">MNBD_BACTEROID07-1470</name>
</gene>
<dbReference type="EMBL" id="UOET01000352">
    <property type="protein sequence ID" value="VAW29338.1"/>
    <property type="molecule type" value="Genomic_DNA"/>
</dbReference>
<comment type="subcellular location">
    <subcellularLocation>
        <location evidence="1">Cell membrane</location>
        <topology evidence="1">Multi-pass membrane protein</topology>
    </subcellularLocation>
</comment>
<name>A0A3B0UFG0_9ZZZZ</name>
<feature type="transmembrane region" description="Helical" evidence="6">
    <location>
        <begin position="12"/>
        <end position="32"/>
    </location>
</feature>
<organism evidence="7">
    <name type="scientific">hydrothermal vent metagenome</name>
    <dbReference type="NCBI Taxonomy" id="652676"/>
    <lineage>
        <taxon>unclassified sequences</taxon>
        <taxon>metagenomes</taxon>
        <taxon>ecological metagenomes</taxon>
    </lineage>
</organism>
<evidence type="ECO:0000256" key="5">
    <source>
        <dbReference type="ARBA" id="ARBA00023136"/>
    </source>
</evidence>
<feature type="non-terminal residue" evidence="7">
    <location>
        <position position="328"/>
    </location>
</feature>
<keyword evidence="3 6" id="KW-0812">Transmembrane</keyword>
<feature type="transmembrane region" description="Helical" evidence="6">
    <location>
        <begin position="38"/>
        <end position="65"/>
    </location>
</feature>
<keyword evidence="2" id="KW-1003">Cell membrane</keyword>
<proteinExistence type="predicted"/>
<evidence type="ECO:0000256" key="2">
    <source>
        <dbReference type="ARBA" id="ARBA00022475"/>
    </source>
</evidence>
<evidence type="ECO:0000256" key="1">
    <source>
        <dbReference type="ARBA" id="ARBA00004651"/>
    </source>
</evidence>
<keyword evidence="5 6" id="KW-0472">Membrane</keyword>
<accession>A0A3B0UFG0</accession>
<feature type="transmembrane region" description="Helical" evidence="6">
    <location>
        <begin position="170"/>
        <end position="191"/>
    </location>
</feature>
<feature type="transmembrane region" description="Helical" evidence="6">
    <location>
        <begin position="77"/>
        <end position="99"/>
    </location>
</feature>
<evidence type="ECO:0000313" key="7">
    <source>
        <dbReference type="EMBL" id="VAW29338.1"/>
    </source>
</evidence>
<sequence>MIFKNILRTAGTRILNALFNLVVLLLITNFIGSKGFGIISLIVLDITVIQLFMGLLAGGSLIYFASRGKTAQLLLTSYLWILSVALLFVGAGWLAWHFYPQVMHLVVPEGFGIDILVLALLNGFMQIHYNLLIGQKRIPAYNLIFTVQITLFLLLFLIKILVKKQTGPESYIFALYFSWAMGSLLGFYSVLKKVKHFSFRGWVSVSKKILSYGLPTQSAVMLHIGNKRLSFYFIRIFAGLSPLGIYSAGVQLTEGLRLIGQSISLVQYSVISNSNDKDYARTLSIRLMKFTLLLTFFALLVLLAIPQDSYQLIFSQTFGVIKTIVLIL</sequence>
<feature type="transmembrane region" description="Helical" evidence="6">
    <location>
        <begin position="111"/>
        <end position="133"/>
    </location>
</feature>
<feature type="transmembrane region" description="Helical" evidence="6">
    <location>
        <begin position="287"/>
        <end position="305"/>
    </location>
</feature>
<reference evidence="7" key="1">
    <citation type="submission" date="2018-06" db="EMBL/GenBank/DDBJ databases">
        <authorList>
            <person name="Zhirakovskaya E."/>
        </authorList>
    </citation>
    <scope>NUCLEOTIDE SEQUENCE</scope>
</reference>